<dbReference type="AlphaFoldDB" id="A0A0F8XR71"/>
<evidence type="ECO:0000313" key="1">
    <source>
        <dbReference type="EMBL" id="KKK71438.1"/>
    </source>
</evidence>
<gene>
    <name evidence="1" type="ORF">LCGC14_2913890</name>
</gene>
<evidence type="ECO:0008006" key="2">
    <source>
        <dbReference type="Google" id="ProtNLM"/>
    </source>
</evidence>
<protein>
    <recommendedName>
        <fullName evidence="2">SMB domain-containing protein</fullName>
    </recommendedName>
</protein>
<reference evidence="1" key="1">
    <citation type="journal article" date="2015" name="Nature">
        <title>Complex archaea that bridge the gap between prokaryotes and eukaryotes.</title>
        <authorList>
            <person name="Spang A."/>
            <person name="Saw J.H."/>
            <person name="Jorgensen S.L."/>
            <person name="Zaremba-Niedzwiedzka K."/>
            <person name="Martijn J."/>
            <person name="Lind A.E."/>
            <person name="van Eijk R."/>
            <person name="Schleper C."/>
            <person name="Guy L."/>
            <person name="Ettema T.J."/>
        </authorList>
    </citation>
    <scope>NUCLEOTIDE SEQUENCE</scope>
</reference>
<dbReference type="EMBL" id="LAZR01057734">
    <property type="protein sequence ID" value="KKK71438.1"/>
    <property type="molecule type" value="Genomic_DNA"/>
</dbReference>
<comment type="caution">
    <text evidence="1">The sequence shown here is derived from an EMBL/GenBank/DDBJ whole genome shotgun (WGS) entry which is preliminary data.</text>
</comment>
<name>A0A0F8XR71_9ZZZZ</name>
<sequence length="77" mass="7809">DGHTDGLDVQSFVEALLAAGPGGPVCPGSGDCCLANGSPGCDEEPCCASVCAIDPYCCETEWDELCAAESVQTPTLR</sequence>
<organism evidence="1">
    <name type="scientific">marine sediment metagenome</name>
    <dbReference type="NCBI Taxonomy" id="412755"/>
    <lineage>
        <taxon>unclassified sequences</taxon>
        <taxon>metagenomes</taxon>
        <taxon>ecological metagenomes</taxon>
    </lineage>
</organism>
<accession>A0A0F8XR71</accession>
<feature type="non-terminal residue" evidence="1">
    <location>
        <position position="1"/>
    </location>
</feature>
<proteinExistence type="predicted"/>